<comment type="caution">
    <text evidence="2">The sequence shown here is derived from an EMBL/GenBank/DDBJ whole genome shotgun (WGS) entry which is preliminary data.</text>
</comment>
<evidence type="ECO:0000313" key="2">
    <source>
        <dbReference type="EMBL" id="MBZ3869318.1"/>
    </source>
</evidence>
<protein>
    <submittedName>
        <fullName evidence="2">E3 ubiquitin-protein ligase TRIM21</fullName>
    </submittedName>
</protein>
<evidence type="ECO:0000313" key="3">
    <source>
        <dbReference type="Proteomes" id="UP001166674"/>
    </source>
</evidence>
<dbReference type="AlphaFoldDB" id="A0AA41MCH8"/>
<dbReference type="EMBL" id="JAATJV010134900">
    <property type="protein sequence ID" value="MBZ3869318.1"/>
    <property type="molecule type" value="Genomic_DNA"/>
</dbReference>
<dbReference type="Gene3D" id="2.60.120.920">
    <property type="match status" value="1"/>
</dbReference>
<dbReference type="InterPro" id="IPR003877">
    <property type="entry name" value="SPRY_dom"/>
</dbReference>
<name>A0AA41MCH8_SCICA</name>
<dbReference type="Proteomes" id="UP001166674">
    <property type="component" value="Unassembled WGS sequence"/>
</dbReference>
<dbReference type="InterPro" id="IPR043136">
    <property type="entry name" value="B30.2/SPRY_sf"/>
</dbReference>
<feature type="domain" description="SPRY" evidence="1">
    <location>
        <begin position="78"/>
        <end position="135"/>
    </location>
</feature>
<keyword evidence="3" id="KW-1185">Reference proteome</keyword>
<dbReference type="PRINTS" id="PR01407">
    <property type="entry name" value="BUTYPHLNCDUF"/>
</dbReference>
<proteinExistence type="predicted"/>
<dbReference type="InterPro" id="IPR003879">
    <property type="entry name" value="Butyrophylin_SPRY"/>
</dbReference>
<accession>A0AA41MCH8</accession>
<dbReference type="SUPFAM" id="SSF49899">
    <property type="entry name" value="Concanavalin A-like lectins/glucanases"/>
    <property type="match status" value="1"/>
</dbReference>
<gene>
    <name evidence="2" type="ORF">SUZIE_102340</name>
</gene>
<evidence type="ECO:0000259" key="1">
    <source>
        <dbReference type="Pfam" id="PF00622"/>
    </source>
</evidence>
<dbReference type="InterPro" id="IPR013320">
    <property type="entry name" value="ConA-like_dom_sf"/>
</dbReference>
<reference evidence="2" key="1">
    <citation type="submission" date="2020-03" db="EMBL/GenBank/DDBJ databases">
        <title>Studies in the Genomics of Life Span.</title>
        <authorList>
            <person name="Glass D."/>
        </authorList>
    </citation>
    <scope>NUCLEOTIDE SEQUENCE</scope>
    <source>
        <strain evidence="2">SUZIE</strain>
        <tissue evidence="2">Muscle</tissue>
    </source>
</reference>
<sequence length="146" mass="16375">METELAQQSQALQELISEMEWKSWDSALELLQEVKVVLERRSKSWNLKKLDIVSPDLRSVCCVPGLKKVLRTCGEYTTLDQDTASPPCQIRIFLKYEDGIVSYNITDHGSLIYTFSECAFTGPLQPFFNSGFNDGGGNAGPRPSIH</sequence>
<dbReference type="Pfam" id="PF00622">
    <property type="entry name" value="SPRY"/>
    <property type="match status" value="1"/>
</dbReference>
<organism evidence="2 3">
    <name type="scientific">Sciurus carolinensis</name>
    <name type="common">Eastern gray squirrel</name>
    <dbReference type="NCBI Taxonomy" id="30640"/>
    <lineage>
        <taxon>Eukaryota</taxon>
        <taxon>Metazoa</taxon>
        <taxon>Chordata</taxon>
        <taxon>Craniata</taxon>
        <taxon>Vertebrata</taxon>
        <taxon>Euteleostomi</taxon>
        <taxon>Mammalia</taxon>
        <taxon>Eutheria</taxon>
        <taxon>Euarchontoglires</taxon>
        <taxon>Glires</taxon>
        <taxon>Rodentia</taxon>
        <taxon>Sciuromorpha</taxon>
        <taxon>Sciuridae</taxon>
        <taxon>Sciurinae</taxon>
        <taxon>Sciurini</taxon>
        <taxon>Sciurus</taxon>
    </lineage>
</organism>